<comment type="similarity">
    <text evidence="6">Belongs to the cytochrome b5 family.</text>
</comment>
<dbReference type="PANTHER" id="PTHR16740:SF1">
    <property type="entry name" value="CYTOCHROME B5-RELATED PROTEIN-RELATED"/>
    <property type="match status" value="1"/>
</dbReference>
<evidence type="ECO:0000256" key="3">
    <source>
        <dbReference type="ARBA" id="ARBA00023004"/>
    </source>
</evidence>
<keyword evidence="10" id="KW-1185">Reference proteome</keyword>
<evidence type="ECO:0000313" key="10">
    <source>
        <dbReference type="Proteomes" id="UP000007151"/>
    </source>
</evidence>
<protein>
    <recommendedName>
        <fullName evidence="5">Cytochrome b5-related protein</fullName>
    </recommendedName>
</protein>
<proteinExistence type="inferred from homology"/>
<comment type="caution">
    <text evidence="8">The sequence shown here is derived from an EMBL/GenBank/DDBJ whole genome shotgun (WGS) entry which is preliminary data.</text>
</comment>
<evidence type="ECO:0000256" key="1">
    <source>
        <dbReference type="ARBA" id="ARBA00022617"/>
    </source>
</evidence>
<dbReference type="AlphaFoldDB" id="A0A212EGP2"/>
<organism evidence="8 10">
    <name type="scientific">Danaus plexippus plexippus</name>
    <dbReference type="NCBI Taxonomy" id="278856"/>
    <lineage>
        <taxon>Eukaryota</taxon>
        <taxon>Metazoa</taxon>
        <taxon>Ecdysozoa</taxon>
        <taxon>Arthropoda</taxon>
        <taxon>Hexapoda</taxon>
        <taxon>Insecta</taxon>
        <taxon>Pterygota</taxon>
        <taxon>Neoptera</taxon>
        <taxon>Endopterygota</taxon>
        <taxon>Lepidoptera</taxon>
        <taxon>Glossata</taxon>
        <taxon>Ditrysia</taxon>
        <taxon>Papilionoidea</taxon>
        <taxon>Nymphalidae</taxon>
        <taxon>Danainae</taxon>
        <taxon>Danaini</taxon>
        <taxon>Danaina</taxon>
        <taxon>Danaus</taxon>
        <taxon>Danaus</taxon>
    </lineage>
</organism>
<evidence type="ECO:0000259" key="7">
    <source>
        <dbReference type="PROSITE" id="PS50255"/>
    </source>
</evidence>
<gene>
    <name evidence="9" type="ORF">KGM_202072</name>
    <name evidence="8" type="ORF">KGM_202073</name>
</gene>
<dbReference type="SUPFAM" id="SSF55856">
    <property type="entry name" value="Cytochrome b5-like heme/steroid binding domain"/>
    <property type="match status" value="1"/>
</dbReference>
<keyword evidence="2 6" id="KW-0479">Metal-binding</keyword>
<feature type="transmembrane region" description="Helical" evidence="6">
    <location>
        <begin position="258"/>
        <end position="279"/>
    </location>
</feature>
<keyword evidence="6" id="KW-0472">Membrane</keyword>
<dbReference type="InterPro" id="IPR005804">
    <property type="entry name" value="FA_desaturase_dom"/>
</dbReference>
<dbReference type="PROSITE" id="PS50255">
    <property type="entry name" value="CYTOCHROME_B5_2"/>
    <property type="match status" value="1"/>
</dbReference>
<feature type="transmembrane region" description="Helical" evidence="6">
    <location>
        <begin position="309"/>
        <end position="338"/>
    </location>
</feature>
<dbReference type="FunFam" id="3.10.120.10:FF:000020">
    <property type="entry name" value="Cytochrome b5-related protein"/>
    <property type="match status" value="1"/>
</dbReference>
<dbReference type="InterPro" id="IPR036400">
    <property type="entry name" value="Cyt_B5-like_heme/steroid_sf"/>
</dbReference>
<dbReference type="eggNOG" id="KOG4232">
    <property type="taxonomic scope" value="Eukaryota"/>
</dbReference>
<evidence type="ECO:0000313" key="9">
    <source>
        <dbReference type="EMBL" id="OWR49882.1"/>
    </source>
</evidence>
<dbReference type="EMBL" id="AGBW02009810">
    <property type="protein sequence ID" value="OWR49882.1"/>
    <property type="molecule type" value="Genomic_DNA"/>
</dbReference>
<dbReference type="Pfam" id="PF00487">
    <property type="entry name" value="FA_desaturase"/>
    <property type="match status" value="1"/>
</dbReference>
<dbReference type="Gene3D" id="3.10.120.10">
    <property type="entry name" value="Cytochrome b5-like heme/steroid binding domain"/>
    <property type="match status" value="1"/>
</dbReference>
<dbReference type="InterPro" id="IPR053100">
    <property type="entry name" value="Cytochrome_b5-related"/>
</dbReference>
<feature type="transmembrane region" description="Helical" evidence="6">
    <location>
        <begin position="157"/>
        <end position="176"/>
    </location>
</feature>
<dbReference type="GO" id="GO:0006629">
    <property type="term" value="P:lipid metabolic process"/>
    <property type="evidence" value="ECO:0007669"/>
    <property type="project" value="InterPro"/>
</dbReference>
<feature type="domain" description="Cytochrome b5 heme-binding" evidence="7">
    <location>
        <begin position="51"/>
        <end position="114"/>
    </location>
</feature>
<dbReference type="Pfam" id="PF00173">
    <property type="entry name" value="Cyt-b5"/>
    <property type="match status" value="1"/>
</dbReference>
<comment type="function">
    <text evidence="4">May play a role in muscle cell metabolism.</text>
</comment>
<evidence type="ECO:0000313" key="8">
    <source>
        <dbReference type="EMBL" id="OWR40642.1"/>
    </source>
</evidence>
<dbReference type="Proteomes" id="UP000007151">
    <property type="component" value="Unassembled WGS sequence"/>
</dbReference>
<reference evidence="8" key="2">
    <citation type="submission" date="2012-10" db="EMBL/GenBank/DDBJ databases">
        <title>MonarchBase: the monarch butterfly genome database.</title>
        <authorList>
            <person name="Zhan S."/>
            <person name="Reppert S.M."/>
        </authorList>
    </citation>
    <scope>NUCLEOTIDE SEQUENCE</scope>
    <source>
        <strain evidence="8">F-2</strain>
    </source>
</reference>
<dbReference type="EMBL" id="AGBW02015065">
    <property type="protein sequence ID" value="OWR40642.1"/>
    <property type="molecule type" value="Genomic_DNA"/>
</dbReference>
<keyword evidence="6" id="KW-1133">Transmembrane helix</keyword>
<dbReference type="GO" id="GO:0046872">
    <property type="term" value="F:metal ion binding"/>
    <property type="evidence" value="ECO:0007669"/>
    <property type="project" value="UniProtKB-UniRule"/>
</dbReference>
<dbReference type="PRINTS" id="PR00363">
    <property type="entry name" value="CYTOCHROMEB5"/>
</dbReference>
<evidence type="ECO:0000256" key="5">
    <source>
        <dbReference type="ARBA" id="ARBA00073492"/>
    </source>
</evidence>
<sequence length="456" mass="53383">MPPNVKYLDVAFQREVEKKTHVSFPQLKYPSLRDEGLRDPIQWLMGKAMDDGAEGLWRVHNGLYDLEEFIQRHPGGAEWLELTKGTDITEAFECHHIGPLAEKMLKNYYVRDAKTARNSPFTFKEDGFYRTLKRTVRDEIEKLPTNLSNHTDMIMDGLLVTCLVASALSCWATNYWLVMGSYIVASVSLGWAVIAAHNYLHRRTNWRMYIFNLSLWSYRDFRVSHALSHHLYPNTLMDLEVSALEPLVYWNPMRNKPLWAYFAIVIEQLLFPFMFILSFCKRMSLIFLRKDFFEKHIRWHDGVGLLLPLWMYLASGANLHTVMVNWIWIVCSASFIFYTTGSNAAHHHPQIFKDGDEVSDVTPDWGMHELEAVMDRHEVNSSCFRVLVMFGHHALHHLFPTLDHAVLEHLYPVFLEHCEKFKANFRYMSQFELFIGQIKQSVKTKPTLLSEKKRAF</sequence>
<dbReference type="PANTHER" id="PTHR16740">
    <property type="entry name" value="CYTOCHROME B5-RELATED PROTEIN-RELATED"/>
    <property type="match status" value="1"/>
</dbReference>
<keyword evidence="6" id="KW-0812">Transmembrane</keyword>
<dbReference type="GO" id="GO:0020037">
    <property type="term" value="F:heme binding"/>
    <property type="evidence" value="ECO:0007669"/>
    <property type="project" value="UniProtKB-UniRule"/>
</dbReference>
<comment type="caution">
    <text evidence="6">Lacks conserved residue(s) required for the propagation of feature annotation.</text>
</comment>
<reference evidence="8 10" key="1">
    <citation type="journal article" date="2011" name="Cell">
        <title>The monarch butterfly genome yields insights into long-distance migration.</title>
        <authorList>
            <person name="Zhan S."/>
            <person name="Merlin C."/>
            <person name="Boore J.L."/>
            <person name="Reppert S.M."/>
        </authorList>
    </citation>
    <scope>NUCLEOTIDE SEQUENCE [LARGE SCALE GENOMIC DNA]</scope>
    <source>
        <strain evidence="8">F-2</strain>
    </source>
</reference>
<feature type="transmembrane region" description="Helical" evidence="6">
    <location>
        <begin position="182"/>
        <end position="200"/>
    </location>
</feature>
<dbReference type="STRING" id="278856.A0A212EGP2"/>
<dbReference type="InterPro" id="IPR001199">
    <property type="entry name" value="Cyt_B5-like_heme/steroid-bd"/>
</dbReference>
<dbReference type="KEGG" id="dpl:KGM_202072"/>
<dbReference type="PROSITE" id="PS00191">
    <property type="entry name" value="CYTOCHROME_B5_1"/>
    <property type="match status" value="1"/>
</dbReference>
<dbReference type="InterPro" id="IPR018506">
    <property type="entry name" value="Cyt_B5_heme-BS"/>
</dbReference>
<dbReference type="KEGG" id="dpl:KGM_202073"/>
<evidence type="ECO:0000256" key="6">
    <source>
        <dbReference type="RuleBase" id="RU362121"/>
    </source>
</evidence>
<evidence type="ECO:0000256" key="4">
    <source>
        <dbReference type="ARBA" id="ARBA00055674"/>
    </source>
</evidence>
<keyword evidence="3 6" id="KW-0408">Iron</keyword>
<evidence type="ECO:0000256" key="2">
    <source>
        <dbReference type="ARBA" id="ARBA00022723"/>
    </source>
</evidence>
<dbReference type="OrthoDB" id="260519at2759"/>
<dbReference type="FunCoup" id="A0A212EGP2">
    <property type="interactions" value="509"/>
</dbReference>
<accession>A0A212EGP2</accession>
<name>A0A212EGP2_DANPL</name>
<keyword evidence="1 6" id="KW-0349">Heme</keyword>